<dbReference type="Proteomes" id="UP001234989">
    <property type="component" value="Chromosome 3"/>
</dbReference>
<evidence type="ECO:0008006" key="3">
    <source>
        <dbReference type="Google" id="ProtNLM"/>
    </source>
</evidence>
<evidence type="ECO:0000313" key="2">
    <source>
        <dbReference type="Proteomes" id="UP001234989"/>
    </source>
</evidence>
<keyword evidence="2" id="KW-1185">Reference proteome</keyword>
<sequence>MTAQANREVVALVNPNMNSSASRVRVLARMNPSEFHGSKVEEDPQGFIDEVYKVLAIMGLTSEQKAELAAYQLKDDAQLWYDQWKNSRTVGAGPIEWELFKSAFLDRFFP</sequence>
<evidence type="ECO:0000313" key="1">
    <source>
        <dbReference type="EMBL" id="WMV18672.1"/>
    </source>
</evidence>
<organism evidence="1 2">
    <name type="scientific">Solanum verrucosum</name>
    <dbReference type="NCBI Taxonomy" id="315347"/>
    <lineage>
        <taxon>Eukaryota</taxon>
        <taxon>Viridiplantae</taxon>
        <taxon>Streptophyta</taxon>
        <taxon>Embryophyta</taxon>
        <taxon>Tracheophyta</taxon>
        <taxon>Spermatophyta</taxon>
        <taxon>Magnoliopsida</taxon>
        <taxon>eudicotyledons</taxon>
        <taxon>Gunneridae</taxon>
        <taxon>Pentapetalae</taxon>
        <taxon>asterids</taxon>
        <taxon>lamiids</taxon>
        <taxon>Solanales</taxon>
        <taxon>Solanaceae</taxon>
        <taxon>Solanoideae</taxon>
        <taxon>Solaneae</taxon>
        <taxon>Solanum</taxon>
    </lineage>
</organism>
<accession>A0AAF0Q7Z9</accession>
<name>A0AAF0Q7Z9_SOLVR</name>
<reference evidence="1" key="1">
    <citation type="submission" date="2023-08" db="EMBL/GenBank/DDBJ databases">
        <title>A de novo genome assembly of Solanum verrucosum Schlechtendal, a Mexican diploid species geographically isolated from the other diploid A-genome species in potato relatives.</title>
        <authorList>
            <person name="Hosaka K."/>
        </authorList>
    </citation>
    <scope>NUCLEOTIDE SEQUENCE</scope>
    <source>
        <tissue evidence="1">Young leaves</tissue>
    </source>
</reference>
<dbReference type="AlphaFoldDB" id="A0AAF0Q7Z9"/>
<gene>
    <name evidence="1" type="ORF">MTR67_012057</name>
</gene>
<proteinExistence type="predicted"/>
<dbReference type="EMBL" id="CP133614">
    <property type="protein sequence ID" value="WMV18672.1"/>
    <property type="molecule type" value="Genomic_DNA"/>
</dbReference>
<protein>
    <recommendedName>
        <fullName evidence="3">Gag-pol polyprotein</fullName>
    </recommendedName>
</protein>